<protein>
    <recommendedName>
        <fullName evidence="4">DUF4249 domain-containing protein</fullName>
    </recommendedName>
</protein>
<evidence type="ECO:0000313" key="2">
    <source>
        <dbReference type="EMBL" id="SHI89071.1"/>
    </source>
</evidence>
<organism evidence="2 3">
    <name type="scientific">Pseudozobellia thermophila</name>
    <dbReference type="NCBI Taxonomy" id="192903"/>
    <lineage>
        <taxon>Bacteria</taxon>
        <taxon>Pseudomonadati</taxon>
        <taxon>Bacteroidota</taxon>
        <taxon>Flavobacteriia</taxon>
        <taxon>Flavobacteriales</taxon>
        <taxon>Flavobacteriaceae</taxon>
        <taxon>Pseudozobellia</taxon>
    </lineage>
</organism>
<dbReference type="OrthoDB" id="1430047at2"/>
<feature type="signal peptide" evidence="1">
    <location>
        <begin position="1"/>
        <end position="19"/>
    </location>
</feature>
<dbReference type="Proteomes" id="UP000184543">
    <property type="component" value="Unassembled WGS sequence"/>
</dbReference>
<feature type="chain" id="PRO_5012545163" description="DUF4249 domain-containing protein" evidence="1">
    <location>
        <begin position="20"/>
        <end position="282"/>
    </location>
</feature>
<dbReference type="InterPro" id="IPR025345">
    <property type="entry name" value="DUF4249"/>
</dbReference>
<dbReference type="RefSeq" id="WP_072990421.1">
    <property type="nucleotide sequence ID" value="NZ_FQYU01000002.1"/>
</dbReference>
<name>A0A1M6EUA5_9FLAO</name>
<sequence length="282" mass="31771">MKNYIQNFGLLFLALVVFACEDVIDVDVQSAPKRLTIEASLDWEKGTSGNGQTIYLRTSTDFFDTASNTAVTGAVVKVTNMDKGSEFSFADQDDGSYTTTTFEPIVGDTYALEVNYNGENYYAEETLYPVPDLTVVGQSRDDGFSEDDLEVNMQFVDPQEEGNSYFFKFQKEGALLPVFEELDDEFVNGNKIDWYYESDEDDDTDEMEAFKPGDTVFIEFYAISPAYHDYLQILINQIGGMGIFDSTPVSVKGNCINLTDPENYAHGYFRVTQMVKASYTFE</sequence>
<accession>A0A1M6EUA5</accession>
<evidence type="ECO:0008006" key="4">
    <source>
        <dbReference type="Google" id="ProtNLM"/>
    </source>
</evidence>
<dbReference type="AlphaFoldDB" id="A0A1M6EUA5"/>
<dbReference type="EMBL" id="FQYU01000002">
    <property type="protein sequence ID" value="SHI89071.1"/>
    <property type="molecule type" value="Genomic_DNA"/>
</dbReference>
<evidence type="ECO:0000313" key="3">
    <source>
        <dbReference type="Proteomes" id="UP000184543"/>
    </source>
</evidence>
<dbReference type="STRING" id="192903.SAMN04488513_102182"/>
<keyword evidence="1" id="KW-0732">Signal</keyword>
<dbReference type="PROSITE" id="PS51257">
    <property type="entry name" value="PROKAR_LIPOPROTEIN"/>
    <property type="match status" value="1"/>
</dbReference>
<gene>
    <name evidence="2" type="ORF">SAMN04488513_102182</name>
</gene>
<dbReference type="Pfam" id="PF14054">
    <property type="entry name" value="DUF4249"/>
    <property type="match status" value="1"/>
</dbReference>
<evidence type="ECO:0000256" key="1">
    <source>
        <dbReference type="SAM" id="SignalP"/>
    </source>
</evidence>
<reference evidence="3" key="1">
    <citation type="submission" date="2016-11" db="EMBL/GenBank/DDBJ databases">
        <authorList>
            <person name="Varghese N."/>
            <person name="Submissions S."/>
        </authorList>
    </citation>
    <scope>NUCLEOTIDE SEQUENCE [LARGE SCALE GENOMIC DNA]</scope>
    <source>
        <strain evidence="3">DSM 19858</strain>
    </source>
</reference>
<keyword evidence="3" id="KW-1185">Reference proteome</keyword>
<proteinExistence type="predicted"/>